<proteinExistence type="predicted"/>
<dbReference type="Proteomes" id="UP000635983">
    <property type="component" value="Unassembled WGS sequence"/>
</dbReference>
<dbReference type="AlphaFoldDB" id="A0A917PT51"/>
<reference evidence="1" key="2">
    <citation type="submission" date="2020-09" db="EMBL/GenBank/DDBJ databases">
        <authorList>
            <person name="Sun Q."/>
            <person name="Ohkuma M."/>
        </authorList>
    </citation>
    <scope>NUCLEOTIDE SEQUENCE</scope>
    <source>
        <strain evidence="1">JCM 30078</strain>
    </source>
</reference>
<name>A0A917PT51_9PSED</name>
<organism evidence="1 2">
    <name type="scientific">Pseudomonas matsuisoli</name>
    <dbReference type="NCBI Taxonomy" id="1515666"/>
    <lineage>
        <taxon>Bacteria</taxon>
        <taxon>Pseudomonadati</taxon>
        <taxon>Pseudomonadota</taxon>
        <taxon>Gammaproteobacteria</taxon>
        <taxon>Pseudomonadales</taxon>
        <taxon>Pseudomonadaceae</taxon>
        <taxon>Pseudomonas</taxon>
    </lineage>
</organism>
<keyword evidence="2" id="KW-1185">Reference proteome</keyword>
<dbReference type="EMBL" id="BMPO01000003">
    <property type="protein sequence ID" value="GGJ90281.1"/>
    <property type="molecule type" value="Genomic_DNA"/>
</dbReference>
<accession>A0A917PT51</accession>
<sequence length="102" mass="11243">MTTPIDIDHAMNVASQAFLPYGCVTSANPEDDSFGFSVVDSGGEPVLDVPRVGRLQYEDPTRLSGVLTQARQDLEKKGFELQEWTMPFIVDPQGIPETPPNY</sequence>
<dbReference type="RefSeq" id="WP_188982528.1">
    <property type="nucleotide sequence ID" value="NZ_BMPO01000003.1"/>
</dbReference>
<evidence type="ECO:0000313" key="1">
    <source>
        <dbReference type="EMBL" id="GGJ90281.1"/>
    </source>
</evidence>
<protein>
    <submittedName>
        <fullName evidence="1">Uncharacterized protein</fullName>
    </submittedName>
</protein>
<gene>
    <name evidence="1" type="ORF">GCM10009304_14900</name>
</gene>
<reference evidence="1" key="1">
    <citation type="journal article" date="2014" name="Int. J. Syst. Evol. Microbiol.">
        <title>Complete genome sequence of Corynebacterium casei LMG S-19264T (=DSM 44701T), isolated from a smear-ripened cheese.</title>
        <authorList>
            <consortium name="US DOE Joint Genome Institute (JGI-PGF)"/>
            <person name="Walter F."/>
            <person name="Albersmeier A."/>
            <person name="Kalinowski J."/>
            <person name="Ruckert C."/>
        </authorList>
    </citation>
    <scope>NUCLEOTIDE SEQUENCE</scope>
    <source>
        <strain evidence="1">JCM 30078</strain>
    </source>
</reference>
<comment type="caution">
    <text evidence="1">The sequence shown here is derived from an EMBL/GenBank/DDBJ whole genome shotgun (WGS) entry which is preliminary data.</text>
</comment>
<evidence type="ECO:0000313" key="2">
    <source>
        <dbReference type="Proteomes" id="UP000635983"/>
    </source>
</evidence>